<name>A0A833SIU5_PHYIN</name>
<sequence length="160" mass="17112">MLMGAVMSSYSDVGGGKATPSTISGYFWMVLNCASTAGYVLYMRYATSRSSLKISKFGMAFYNNLISLPLLAPPLVLNGEAFTVWTTTYATVGGLNKIPTTFIGVLLLGEPLKPDTAIYVTFGMVGGILYGYAKFKEGEAAKKHKAAQEALPQTTHDSKA</sequence>
<proteinExistence type="predicted"/>
<evidence type="ECO:0000313" key="2">
    <source>
        <dbReference type="EMBL" id="KAF4030493.1"/>
    </source>
</evidence>
<evidence type="ECO:0000313" key="3">
    <source>
        <dbReference type="Proteomes" id="UP000602510"/>
    </source>
</evidence>
<protein>
    <submittedName>
        <fullName evidence="2">Putative GDP-mannose transporter 2 (GMT 2)</fullName>
    </submittedName>
</protein>
<keyword evidence="1" id="KW-0472">Membrane</keyword>
<dbReference type="AlphaFoldDB" id="A0A833SIU5"/>
<comment type="caution">
    <text evidence="2">The sequence shown here is derived from an EMBL/GenBank/DDBJ whole genome shotgun (WGS) entry which is preliminary data.</text>
</comment>
<feature type="transmembrane region" description="Helical" evidence="1">
    <location>
        <begin position="57"/>
        <end position="77"/>
    </location>
</feature>
<evidence type="ECO:0000256" key="1">
    <source>
        <dbReference type="SAM" id="Phobius"/>
    </source>
</evidence>
<accession>A0A833SIU5</accession>
<keyword evidence="1" id="KW-1133">Transmembrane helix</keyword>
<feature type="transmembrane region" description="Helical" evidence="1">
    <location>
        <begin position="26"/>
        <end position="45"/>
    </location>
</feature>
<keyword evidence="1" id="KW-0812">Transmembrane</keyword>
<organism evidence="2 3">
    <name type="scientific">Phytophthora infestans</name>
    <name type="common">Potato late blight agent</name>
    <name type="synonym">Botrytis infestans</name>
    <dbReference type="NCBI Taxonomy" id="4787"/>
    <lineage>
        <taxon>Eukaryota</taxon>
        <taxon>Sar</taxon>
        <taxon>Stramenopiles</taxon>
        <taxon>Oomycota</taxon>
        <taxon>Peronosporomycetes</taxon>
        <taxon>Peronosporales</taxon>
        <taxon>Peronosporaceae</taxon>
        <taxon>Phytophthora</taxon>
    </lineage>
</organism>
<keyword evidence="3" id="KW-1185">Reference proteome</keyword>
<reference evidence="2" key="1">
    <citation type="submission" date="2020-04" db="EMBL/GenBank/DDBJ databases">
        <title>Hybrid Assembly of Korean Phytophthora infestans isolates.</title>
        <authorList>
            <person name="Prokchorchik M."/>
            <person name="Lee Y."/>
            <person name="Seo J."/>
            <person name="Cho J.-H."/>
            <person name="Park Y.-E."/>
            <person name="Jang D.-C."/>
            <person name="Im J.-S."/>
            <person name="Choi J.-G."/>
            <person name="Park H.-J."/>
            <person name="Lee G.-B."/>
            <person name="Lee Y.-G."/>
            <person name="Hong S.-Y."/>
            <person name="Cho K."/>
            <person name="Sohn K.H."/>
        </authorList>
    </citation>
    <scope>NUCLEOTIDE SEQUENCE</scope>
    <source>
        <strain evidence="2">KR_1_A1</strain>
    </source>
</reference>
<dbReference type="EMBL" id="WSZM01000673">
    <property type="protein sequence ID" value="KAF4030493.1"/>
    <property type="molecule type" value="Genomic_DNA"/>
</dbReference>
<gene>
    <name evidence="2" type="ORF">GN244_ATG17703</name>
</gene>
<feature type="transmembrane region" description="Helical" evidence="1">
    <location>
        <begin position="116"/>
        <end position="133"/>
    </location>
</feature>
<dbReference type="Proteomes" id="UP000602510">
    <property type="component" value="Unassembled WGS sequence"/>
</dbReference>